<proteinExistence type="inferred from homology"/>
<protein>
    <recommendedName>
        <fullName evidence="7">Small-conductance mechanosensitive channel</fullName>
    </recommendedName>
</protein>
<comment type="caution">
    <text evidence="7">Lacks conserved residue(s) required for the propagation of feature annotation.</text>
</comment>
<comment type="subunit">
    <text evidence="7">Homoheptamer.</text>
</comment>
<feature type="transmembrane region" description="Helical" evidence="7">
    <location>
        <begin position="141"/>
        <end position="165"/>
    </location>
</feature>
<dbReference type="InterPro" id="IPR011014">
    <property type="entry name" value="MscS_channel_TM-2"/>
</dbReference>
<keyword evidence="9" id="KW-0732">Signal</keyword>
<evidence type="ECO:0000256" key="2">
    <source>
        <dbReference type="ARBA" id="ARBA00008017"/>
    </source>
</evidence>
<evidence type="ECO:0000256" key="3">
    <source>
        <dbReference type="ARBA" id="ARBA00022475"/>
    </source>
</evidence>
<dbReference type="EMBL" id="BMKL01000001">
    <property type="protein sequence ID" value="GGD91435.1"/>
    <property type="molecule type" value="Genomic_DNA"/>
</dbReference>
<name>A0ABQ1S3Q9_9SPHN</name>
<dbReference type="InterPro" id="IPR049278">
    <property type="entry name" value="MS_channel_C"/>
</dbReference>
<dbReference type="SUPFAM" id="SSF50182">
    <property type="entry name" value="Sm-like ribonucleoproteins"/>
    <property type="match status" value="1"/>
</dbReference>
<dbReference type="InterPro" id="IPR011066">
    <property type="entry name" value="MscS_channel_C_sf"/>
</dbReference>
<evidence type="ECO:0000256" key="7">
    <source>
        <dbReference type="RuleBase" id="RU369025"/>
    </source>
</evidence>
<evidence type="ECO:0000313" key="12">
    <source>
        <dbReference type="Proteomes" id="UP000619041"/>
    </source>
</evidence>
<feature type="signal peptide" evidence="9">
    <location>
        <begin position="1"/>
        <end position="21"/>
    </location>
</feature>
<dbReference type="SUPFAM" id="SSF82861">
    <property type="entry name" value="Mechanosensitive channel protein MscS (YggB), transmembrane region"/>
    <property type="match status" value="1"/>
</dbReference>
<keyword evidence="7" id="KW-0813">Transport</keyword>
<dbReference type="Gene3D" id="3.30.70.100">
    <property type="match status" value="1"/>
</dbReference>
<keyword evidence="3" id="KW-1003">Cell membrane</keyword>
<feature type="region of interest" description="Disordered" evidence="8">
    <location>
        <begin position="30"/>
        <end position="50"/>
    </location>
</feature>
<dbReference type="PANTHER" id="PTHR30221:SF1">
    <property type="entry name" value="SMALL-CONDUCTANCE MECHANOSENSITIVE CHANNEL"/>
    <property type="match status" value="1"/>
</dbReference>
<evidence type="ECO:0000256" key="1">
    <source>
        <dbReference type="ARBA" id="ARBA00004651"/>
    </source>
</evidence>
<dbReference type="Pfam" id="PF00924">
    <property type="entry name" value="MS_channel_2nd"/>
    <property type="match status" value="1"/>
</dbReference>
<evidence type="ECO:0000256" key="8">
    <source>
        <dbReference type="SAM" id="MobiDB-lite"/>
    </source>
</evidence>
<dbReference type="Gene3D" id="3.30.1340.30">
    <property type="match status" value="1"/>
</dbReference>
<keyword evidence="7" id="KW-0997">Cell inner membrane</keyword>
<keyword evidence="12" id="KW-1185">Reference proteome</keyword>
<comment type="caution">
    <text evidence="11">The sequence shown here is derived from an EMBL/GenBank/DDBJ whole genome shotgun (WGS) entry which is preliminary data.</text>
</comment>
<evidence type="ECO:0000256" key="9">
    <source>
        <dbReference type="SAM" id="SignalP"/>
    </source>
</evidence>
<dbReference type="InterPro" id="IPR023408">
    <property type="entry name" value="MscS_beta-dom_sf"/>
</dbReference>
<reference evidence="12" key="1">
    <citation type="journal article" date="2019" name="Int. J. Syst. Evol. Microbiol.">
        <title>The Global Catalogue of Microorganisms (GCM) 10K type strain sequencing project: providing services to taxonomists for standard genome sequencing and annotation.</title>
        <authorList>
            <consortium name="The Broad Institute Genomics Platform"/>
            <consortium name="The Broad Institute Genome Sequencing Center for Infectious Disease"/>
            <person name="Wu L."/>
            <person name="Ma J."/>
        </authorList>
    </citation>
    <scope>NUCLEOTIDE SEQUENCE [LARGE SCALE GENOMIC DNA]</scope>
    <source>
        <strain evidence="12">CGMCC 1.15959</strain>
    </source>
</reference>
<dbReference type="InterPro" id="IPR007055">
    <property type="entry name" value="BON_dom"/>
</dbReference>
<comment type="similarity">
    <text evidence="2 7">Belongs to the MscS (TC 1.A.23) family.</text>
</comment>
<dbReference type="SUPFAM" id="SSF82689">
    <property type="entry name" value="Mechanosensitive channel protein MscS (YggB), C-terminal domain"/>
    <property type="match status" value="1"/>
</dbReference>
<feature type="chain" id="PRO_5045983173" description="Small-conductance mechanosensitive channel" evidence="9">
    <location>
        <begin position="22"/>
        <end position="459"/>
    </location>
</feature>
<evidence type="ECO:0000256" key="4">
    <source>
        <dbReference type="ARBA" id="ARBA00022692"/>
    </source>
</evidence>
<dbReference type="Proteomes" id="UP000619041">
    <property type="component" value="Unassembled WGS sequence"/>
</dbReference>
<feature type="domain" description="BON" evidence="10">
    <location>
        <begin position="52"/>
        <end position="118"/>
    </location>
</feature>
<dbReference type="InterPro" id="IPR006685">
    <property type="entry name" value="MscS_channel_2nd"/>
</dbReference>
<dbReference type="RefSeq" id="WP_188644031.1">
    <property type="nucleotide sequence ID" value="NZ_BMKL01000001.1"/>
</dbReference>
<dbReference type="PROSITE" id="PS50914">
    <property type="entry name" value="BON"/>
    <property type="match status" value="1"/>
</dbReference>
<gene>
    <name evidence="11" type="ORF">GCM10011515_08860</name>
</gene>
<keyword evidence="7" id="KW-0407">Ion channel</keyword>
<evidence type="ECO:0000256" key="5">
    <source>
        <dbReference type="ARBA" id="ARBA00022989"/>
    </source>
</evidence>
<accession>A0ABQ1S3Q9</accession>
<evidence type="ECO:0000256" key="6">
    <source>
        <dbReference type="ARBA" id="ARBA00023136"/>
    </source>
</evidence>
<comment type="function">
    <text evidence="7">Mechanosensitive channel that participates in the regulation of osmotic pressure changes within the cell, opening in response to stretch forces in the membrane lipid bilayer, without the need for other proteins. Contributes to normal resistance to hypoosmotic shock. Forms an ion channel of 1.0 nanosiemens conductance with a slight preference for anions.</text>
</comment>
<feature type="transmembrane region" description="Helical" evidence="7">
    <location>
        <begin position="177"/>
        <end position="199"/>
    </location>
</feature>
<dbReference type="InterPro" id="IPR045275">
    <property type="entry name" value="MscS_archaea/bacteria_type"/>
</dbReference>
<feature type="transmembrane region" description="Helical" evidence="7">
    <location>
        <begin position="205"/>
        <end position="226"/>
    </location>
</feature>
<keyword evidence="7" id="KW-0406">Ion transport</keyword>
<feature type="region of interest" description="Disordered" evidence="8">
    <location>
        <begin position="437"/>
        <end position="459"/>
    </location>
</feature>
<dbReference type="Gene3D" id="1.10.287.1260">
    <property type="match status" value="1"/>
</dbReference>
<comment type="subcellular location">
    <subcellularLocation>
        <location evidence="7">Cell inner membrane</location>
        <topology evidence="7">Multi-pass membrane protein</topology>
    </subcellularLocation>
    <subcellularLocation>
        <location evidence="1">Cell membrane</location>
        <topology evidence="1">Multi-pass membrane protein</topology>
    </subcellularLocation>
</comment>
<sequence>MKSALILAAFVFSLVSYPCGAQSGPVAGVDPSPIASSPDGTATISSTEAANQDSDIASRLQGIYRELDGLEPTQVAVDSGVVVLSGSLVQPGDIDRARQIALRVDGVVAVQNNLKKSGDVSETLSPVVARLKERLDQIVQFLPLLAIPLIIIVLFWLLGSALARARSFWNRISPNSFLADLLATTARLLVIVTGLVIALDLLGATTLLGAILGSAGVVGLAIGFAVKDTVDNYVSSIMLSIRQPFRAHDHVVIGDREGLVIRLTSRATILMTLEGNHLRIPNSTVFMSEILNYTRNSERRFEFTLGIDAEDDPGEAMRVGIDRLSELPFLLRDPAPSARLDEVGDSNIILKFLGWIDQTETDWFKARSAAIRAVKMALEAQGFGLPEPTYRLRFDHGHPLEIARSGAPALRKKFKGEDKATMAVDHQDVAAETNIEKKVTEERERSVEEDMLDRRRPIE</sequence>
<dbReference type="InterPro" id="IPR010920">
    <property type="entry name" value="LSM_dom_sf"/>
</dbReference>
<evidence type="ECO:0000259" key="10">
    <source>
        <dbReference type="PROSITE" id="PS50914"/>
    </source>
</evidence>
<evidence type="ECO:0000313" key="11">
    <source>
        <dbReference type="EMBL" id="GGD91435.1"/>
    </source>
</evidence>
<dbReference type="Gene3D" id="2.30.30.60">
    <property type="match status" value="1"/>
</dbReference>
<keyword evidence="4 7" id="KW-0812">Transmembrane</keyword>
<keyword evidence="6 7" id="KW-0472">Membrane</keyword>
<dbReference type="Pfam" id="PF04972">
    <property type="entry name" value="BON"/>
    <property type="match status" value="1"/>
</dbReference>
<dbReference type="Pfam" id="PF21082">
    <property type="entry name" value="MS_channel_3rd"/>
    <property type="match status" value="1"/>
</dbReference>
<keyword evidence="5 7" id="KW-1133">Transmembrane helix</keyword>
<dbReference type="PANTHER" id="PTHR30221">
    <property type="entry name" value="SMALL-CONDUCTANCE MECHANOSENSITIVE CHANNEL"/>
    <property type="match status" value="1"/>
</dbReference>
<organism evidence="11 12">
    <name type="scientific">Tsuneonella deserti</name>
    <dbReference type="NCBI Taxonomy" id="2035528"/>
    <lineage>
        <taxon>Bacteria</taxon>
        <taxon>Pseudomonadati</taxon>
        <taxon>Pseudomonadota</taxon>
        <taxon>Alphaproteobacteria</taxon>
        <taxon>Sphingomonadales</taxon>
        <taxon>Erythrobacteraceae</taxon>
        <taxon>Tsuneonella</taxon>
    </lineage>
</organism>
<feature type="compositionally biased region" description="Polar residues" evidence="8">
    <location>
        <begin position="34"/>
        <end position="50"/>
    </location>
</feature>